<reference evidence="1 3" key="1">
    <citation type="journal article" date="2014" name="BMC Genomics">
        <title>Genome sequence of Anopheles sinensis provides insight into genetics basis of mosquito competence for malaria parasites.</title>
        <authorList>
            <person name="Zhou D."/>
            <person name="Zhang D."/>
            <person name="Ding G."/>
            <person name="Shi L."/>
            <person name="Hou Q."/>
            <person name="Ye Y."/>
            <person name="Xu Y."/>
            <person name="Zhou H."/>
            <person name="Xiong C."/>
            <person name="Li S."/>
            <person name="Yu J."/>
            <person name="Hong S."/>
            <person name="Yu X."/>
            <person name="Zou P."/>
            <person name="Chen C."/>
            <person name="Chang X."/>
            <person name="Wang W."/>
            <person name="Lv Y."/>
            <person name="Sun Y."/>
            <person name="Ma L."/>
            <person name="Shen B."/>
            <person name="Zhu C."/>
        </authorList>
    </citation>
    <scope>NUCLEOTIDE SEQUENCE [LARGE SCALE GENOMIC DNA]</scope>
</reference>
<dbReference type="EMBL" id="ATLV01017185">
    <property type="status" value="NOT_ANNOTATED_CDS"/>
    <property type="molecule type" value="Genomic_DNA"/>
</dbReference>
<gene>
    <name evidence="1" type="ORF">ZHAS_00009548</name>
</gene>
<protein>
    <submittedName>
        <fullName evidence="1 2">PA-phosphatase-like phosphoesterase</fullName>
    </submittedName>
</protein>
<evidence type="ECO:0000313" key="2">
    <source>
        <dbReference type="EnsemblMetazoa" id="ASIC009548-PA"/>
    </source>
</evidence>
<organism evidence="1">
    <name type="scientific">Anopheles sinensis</name>
    <name type="common">Mosquito</name>
    <dbReference type="NCBI Taxonomy" id="74873"/>
    <lineage>
        <taxon>Eukaryota</taxon>
        <taxon>Metazoa</taxon>
        <taxon>Ecdysozoa</taxon>
        <taxon>Arthropoda</taxon>
        <taxon>Hexapoda</taxon>
        <taxon>Insecta</taxon>
        <taxon>Pterygota</taxon>
        <taxon>Neoptera</taxon>
        <taxon>Endopterygota</taxon>
        <taxon>Diptera</taxon>
        <taxon>Nematocera</taxon>
        <taxon>Culicoidea</taxon>
        <taxon>Culicidae</taxon>
        <taxon>Anophelinae</taxon>
        <taxon>Anopheles</taxon>
    </lineage>
</organism>
<dbReference type="AlphaFoldDB" id="A0A084VVI3"/>
<evidence type="ECO:0000313" key="1">
    <source>
        <dbReference type="EMBL" id="KFB41977.1"/>
    </source>
</evidence>
<dbReference type="Proteomes" id="UP000030765">
    <property type="component" value="Unassembled WGS sequence"/>
</dbReference>
<dbReference type="EMBL" id="KE525157">
    <property type="protein sequence ID" value="KFB41977.1"/>
    <property type="molecule type" value="Genomic_DNA"/>
</dbReference>
<name>A0A084VVI3_ANOSI</name>
<dbReference type="VEuPathDB" id="VectorBase:ASIC009548"/>
<proteinExistence type="predicted"/>
<keyword evidence="3" id="KW-1185">Reference proteome</keyword>
<accession>A0A084VVI3</accession>
<evidence type="ECO:0000313" key="3">
    <source>
        <dbReference type="Proteomes" id="UP000030765"/>
    </source>
</evidence>
<dbReference type="EnsemblMetazoa" id="ASIC009548-RA">
    <property type="protein sequence ID" value="ASIC009548-PA"/>
    <property type="gene ID" value="ASIC009548"/>
</dbReference>
<sequence>MSEQSSEWEYARSDTSGLVVAGVLYTYGKSVWPAFVALRLVGDWPASVVSGSSNKASLLWL</sequence>
<reference evidence="2" key="2">
    <citation type="submission" date="2020-05" db="UniProtKB">
        <authorList>
            <consortium name="EnsemblMetazoa"/>
        </authorList>
    </citation>
    <scope>IDENTIFICATION</scope>
</reference>